<dbReference type="InterPro" id="IPR052935">
    <property type="entry name" value="Mg2+_PAP"/>
</dbReference>
<evidence type="ECO:0000313" key="4">
    <source>
        <dbReference type="Proteomes" id="UP000075391"/>
    </source>
</evidence>
<dbReference type="Proteomes" id="UP000075391">
    <property type="component" value="Unassembled WGS sequence"/>
</dbReference>
<evidence type="ECO:0000256" key="1">
    <source>
        <dbReference type="SAM" id="SignalP"/>
    </source>
</evidence>
<dbReference type="PANTHER" id="PTHR28208:SF3">
    <property type="entry name" value="PHOSPHATIDATE PHOSPHATASE APP1"/>
    <property type="match status" value="1"/>
</dbReference>
<dbReference type="AlphaFoldDB" id="A0A150WKB3"/>
<evidence type="ECO:0000259" key="2">
    <source>
        <dbReference type="Pfam" id="PF09949"/>
    </source>
</evidence>
<organism evidence="3 4">
    <name type="scientific">Bdellovibrio bacteriovorus</name>
    <dbReference type="NCBI Taxonomy" id="959"/>
    <lineage>
        <taxon>Bacteria</taxon>
        <taxon>Pseudomonadati</taxon>
        <taxon>Bdellovibrionota</taxon>
        <taxon>Bdellovibrionia</taxon>
        <taxon>Bdellovibrionales</taxon>
        <taxon>Pseudobdellovibrionaceae</taxon>
        <taxon>Bdellovibrio</taxon>
    </lineage>
</organism>
<feature type="chain" id="PRO_5007573243" description="Phosphatidate phosphatase APP1 catalytic domain-containing protein" evidence="1">
    <location>
        <begin position="21"/>
        <end position="265"/>
    </location>
</feature>
<proteinExistence type="predicted"/>
<reference evidence="3 4" key="1">
    <citation type="submission" date="2016-03" db="EMBL/GenBank/DDBJ databases">
        <authorList>
            <person name="Ploux O."/>
        </authorList>
    </citation>
    <scope>NUCLEOTIDE SEQUENCE [LARGE SCALE GENOMIC DNA]</scope>
    <source>
        <strain evidence="3 4">BER2</strain>
    </source>
</reference>
<dbReference type="EMBL" id="LUKF01000012">
    <property type="protein sequence ID" value="KYG64439.1"/>
    <property type="molecule type" value="Genomic_DNA"/>
</dbReference>
<dbReference type="OrthoDB" id="5290033at2"/>
<dbReference type="GO" id="GO:0008195">
    <property type="term" value="F:phosphatidate phosphatase activity"/>
    <property type="evidence" value="ECO:0007669"/>
    <property type="project" value="InterPro"/>
</dbReference>
<feature type="signal peptide" evidence="1">
    <location>
        <begin position="1"/>
        <end position="20"/>
    </location>
</feature>
<name>A0A150WKB3_BDEBC</name>
<sequence>MKIVAGLVLSLSLVSQMALAKVLVISDIDDTIKVSNVLNKKRAATSFFDDDSRFAGMTDLYQELKKTYGRNIEFHYVSLAPRILMADKHEEFLEENDFPLTKLHTNPGIAQDPELKQKVIRELLAKKRPELVIYFGDNGQFDAAVYDQMVKEHPHIPAVQYIREAYSKLADSKYPTMEGQIGFVTSVELAIDLIQREILPVRSYNRIEKVVYKRLKRDDGSENYGHMVFPSWQDCRDFKWQWDVEGTTEKLEVIKAAIAGRCSQE</sequence>
<protein>
    <recommendedName>
        <fullName evidence="2">Phosphatidate phosphatase APP1 catalytic domain-containing protein</fullName>
    </recommendedName>
</protein>
<dbReference type="Pfam" id="PF09949">
    <property type="entry name" value="APP1_cat"/>
    <property type="match status" value="1"/>
</dbReference>
<accession>A0A150WKB3</accession>
<feature type="domain" description="Phosphatidate phosphatase APP1 catalytic" evidence="2">
    <location>
        <begin position="23"/>
        <end position="164"/>
    </location>
</feature>
<evidence type="ECO:0000313" key="3">
    <source>
        <dbReference type="EMBL" id="KYG64439.1"/>
    </source>
</evidence>
<dbReference type="PANTHER" id="PTHR28208">
    <property type="entry name" value="PHOSPHATIDATE PHOSPHATASE APP1"/>
    <property type="match status" value="1"/>
</dbReference>
<comment type="caution">
    <text evidence="3">The sequence shown here is derived from an EMBL/GenBank/DDBJ whole genome shotgun (WGS) entry which is preliminary data.</text>
</comment>
<dbReference type="InterPro" id="IPR019236">
    <property type="entry name" value="APP1_cat"/>
</dbReference>
<dbReference type="RefSeq" id="WP_063243425.1">
    <property type="nucleotide sequence ID" value="NZ_CP168967.1"/>
</dbReference>
<keyword evidence="1" id="KW-0732">Signal</keyword>
<gene>
    <name evidence="3" type="ORF">AZI85_03185</name>
</gene>